<evidence type="ECO:0000313" key="4">
    <source>
        <dbReference type="EMBL" id="MDN4518195.1"/>
    </source>
</evidence>
<dbReference type="Gene3D" id="3.30.450.40">
    <property type="match status" value="1"/>
</dbReference>
<dbReference type="Pfam" id="PF00990">
    <property type="entry name" value="GGDEF"/>
    <property type="match status" value="1"/>
</dbReference>
<accession>A0ABT8HCD3</accession>
<dbReference type="SMART" id="SM00267">
    <property type="entry name" value="GGDEF"/>
    <property type="match status" value="1"/>
</dbReference>
<dbReference type="Gene3D" id="3.30.70.270">
    <property type="match status" value="1"/>
</dbReference>
<organism evidence="4 5">
    <name type="scientific">Mycolicibacterium austroafricanum</name>
    <name type="common">Mycobacterium austroafricanum</name>
    <dbReference type="NCBI Taxonomy" id="39687"/>
    <lineage>
        <taxon>Bacteria</taxon>
        <taxon>Bacillati</taxon>
        <taxon>Actinomycetota</taxon>
        <taxon>Actinomycetes</taxon>
        <taxon>Mycobacteriales</taxon>
        <taxon>Mycobacteriaceae</taxon>
        <taxon>Mycolicibacterium</taxon>
    </lineage>
</organism>
<dbReference type="InterPro" id="IPR029016">
    <property type="entry name" value="GAF-like_dom_sf"/>
</dbReference>
<dbReference type="Pfam" id="PF00989">
    <property type="entry name" value="PAS"/>
    <property type="match status" value="1"/>
</dbReference>
<dbReference type="Gene3D" id="3.30.450.20">
    <property type="entry name" value="PAS domain"/>
    <property type="match status" value="2"/>
</dbReference>
<dbReference type="Pfam" id="PF08448">
    <property type="entry name" value="PAS_4"/>
    <property type="match status" value="1"/>
</dbReference>
<comment type="caution">
    <text evidence="4">The sequence shown here is derived from an EMBL/GenBank/DDBJ whole genome shotgun (WGS) entry which is preliminary data.</text>
</comment>
<reference evidence="4" key="1">
    <citation type="submission" date="2023-07" db="EMBL/GenBank/DDBJ databases">
        <title>Degradation of tert-butanol by M. austroafricanum TBA100.</title>
        <authorList>
            <person name="Helbich S."/>
            <person name="Vainshtein Y."/>
        </authorList>
    </citation>
    <scope>NUCLEOTIDE SEQUENCE</scope>
    <source>
        <strain evidence="4">TBA100</strain>
    </source>
</reference>
<dbReference type="SUPFAM" id="SSF55781">
    <property type="entry name" value="GAF domain-like"/>
    <property type="match status" value="1"/>
</dbReference>
<dbReference type="RefSeq" id="WP_234935505.1">
    <property type="nucleotide sequence ID" value="NZ_CP070380.1"/>
</dbReference>
<dbReference type="GO" id="GO:0052621">
    <property type="term" value="F:diguanylate cyclase activity"/>
    <property type="evidence" value="ECO:0007669"/>
    <property type="project" value="UniProtKB-EC"/>
</dbReference>
<keyword evidence="4" id="KW-0808">Transferase</keyword>
<dbReference type="InterPro" id="IPR035965">
    <property type="entry name" value="PAS-like_dom_sf"/>
</dbReference>
<dbReference type="CDD" id="cd01949">
    <property type="entry name" value="GGDEF"/>
    <property type="match status" value="1"/>
</dbReference>
<dbReference type="PROSITE" id="PS50887">
    <property type="entry name" value="GGDEF"/>
    <property type="match status" value="1"/>
</dbReference>
<dbReference type="InterPro" id="IPR013767">
    <property type="entry name" value="PAS_fold"/>
</dbReference>
<dbReference type="PANTHER" id="PTHR43102">
    <property type="entry name" value="SLR1143 PROTEIN"/>
    <property type="match status" value="1"/>
</dbReference>
<evidence type="ECO:0000313" key="5">
    <source>
        <dbReference type="Proteomes" id="UP001172687"/>
    </source>
</evidence>
<evidence type="ECO:0000259" key="3">
    <source>
        <dbReference type="PROSITE" id="PS50887"/>
    </source>
</evidence>
<dbReference type="SMART" id="SM00091">
    <property type="entry name" value="PAS"/>
    <property type="match status" value="2"/>
</dbReference>
<dbReference type="PROSITE" id="PS50113">
    <property type="entry name" value="PAC"/>
    <property type="match status" value="1"/>
</dbReference>
<dbReference type="Pfam" id="PF01590">
    <property type="entry name" value="GAF"/>
    <property type="match status" value="1"/>
</dbReference>
<dbReference type="InterPro" id="IPR000160">
    <property type="entry name" value="GGDEF_dom"/>
</dbReference>
<dbReference type="NCBIfam" id="TIGR00229">
    <property type="entry name" value="sensory_box"/>
    <property type="match status" value="2"/>
</dbReference>
<dbReference type="InterPro" id="IPR029787">
    <property type="entry name" value="Nucleotide_cyclase"/>
</dbReference>
<sequence>MSAGFTGLMLLAGKLSSRGADCRPDGESARLLALESFEILDTVPETPFDGLTALAAYVCGAPMALLSFVDATRQWIKSRHGVDVAEIDREVSFCARTLAAASLLEIPDTHLDPRFAPHPMVTGDPHVRFYAGVPIVTGDGHALGALCVMDREPRTLSDPQRVHLQTLADQVLTLLQLRSRTRQTASEIDRRLAADAALPQQQRMLEAVLEHTDVLIFAKDVDGRFVMANRALEHVTRAESTLIGFTDHDFFDAEIADDYRRNDRRIMAGREWQVFSEEVVHPDGSVHTYRSTKFPLFDDGGEVIGTGGVSTDVTELVAARAAHAAAEQRWRALVEQSPAAVIVIDRDGGLSYVNPEAVTLLGGETAEQITAQPGLDFVPAHLRAAAQTLLEVALSGGTPARSQRGLLRRVDGTVIAVEFNGTVVDHSDERSVQLEVRDVSADAAAHAALKLSASTDPLTGALNRRGWDARVAALLADGAAMTVAVLDLDNFKSYNDAHGHTAGDALLQNFAAAAGASIRDGDVFARWGGEEFIVALPDTTPDQAERILNRLRNCVPYGQTCSIGYTAHTPADTLTDTVARADKALYEAKSRGRNQLRLL</sequence>
<evidence type="ECO:0000259" key="2">
    <source>
        <dbReference type="PROSITE" id="PS50113"/>
    </source>
</evidence>
<evidence type="ECO:0000259" key="1">
    <source>
        <dbReference type="PROSITE" id="PS50112"/>
    </source>
</evidence>
<dbReference type="InterPro" id="IPR000700">
    <property type="entry name" value="PAS-assoc_C"/>
</dbReference>
<dbReference type="PANTHER" id="PTHR43102:SF2">
    <property type="entry name" value="GAF DOMAIN-CONTAINING PROTEIN"/>
    <property type="match status" value="1"/>
</dbReference>
<dbReference type="SUPFAM" id="SSF55073">
    <property type="entry name" value="Nucleotide cyclase"/>
    <property type="match status" value="1"/>
</dbReference>
<dbReference type="NCBIfam" id="TIGR00254">
    <property type="entry name" value="GGDEF"/>
    <property type="match status" value="1"/>
</dbReference>
<dbReference type="Proteomes" id="UP001172687">
    <property type="component" value="Unassembled WGS sequence"/>
</dbReference>
<protein>
    <submittedName>
        <fullName evidence="4">Diguanylate cyclase</fullName>
        <ecNumber evidence="4">2.7.7.65</ecNumber>
    </submittedName>
</protein>
<dbReference type="SUPFAM" id="SSF55785">
    <property type="entry name" value="PYP-like sensor domain (PAS domain)"/>
    <property type="match status" value="2"/>
</dbReference>
<keyword evidence="5" id="KW-1185">Reference proteome</keyword>
<dbReference type="InterPro" id="IPR000014">
    <property type="entry name" value="PAS"/>
</dbReference>
<gene>
    <name evidence="4" type="ORF">QYF68_10190</name>
</gene>
<feature type="domain" description="GGDEF" evidence="3">
    <location>
        <begin position="479"/>
        <end position="599"/>
    </location>
</feature>
<keyword evidence="4" id="KW-0548">Nucleotidyltransferase</keyword>
<proteinExistence type="predicted"/>
<dbReference type="SMART" id="SM00065">
    <property type="entry name" value="GAF"/>
    <property type="match status" value="1"/>
</dbReference>
<dbReference type="PROSITE" id="PS50112">
    <property type="entry name" value="PAS"/>
    <property type="match status" value="1"/>
</dbReference>
<dbReference type="InterPro" id="IPR013656">
    <property type="entry name" value="PAS_4"/>
</dbReference>
<feature type="domain" description="PAC" evidence="2">
    <location>
        <begin position="273"/>
        <end position="325"/>
    </location>
</feature>
<dbReference type="EMBL" id="JAUHTC010000038">
    <property type="protein sequence ID" value="MDN4518195.1"/>
    <property type="molecule type" value="Genomic_DNA"/>
</dbReference>
<dbReference type="InterPro" id="IPR043128">
    <property type="entry name" value="Rev_trsase/Diguanyl_cyclase"/>
</dbReference>
<name>A0ABT8HCD3_MYCAO</name>
<feature type="domain" description="PAS" evidence="1">
    <location>
        <begin position="326"/>
        <end position="397"/>
    </location>
</feature>
<dbReference type="CDD" id="cd00130">
    <property type="entry name" value="PAS"/>
    <property type="match status" value="2"/>
</dbReference>
<dbReference type="InterPro" id="IPR003018">
    <property type="entry name" value="GAF"/>
</dbReference>
<dbReference type="EC" id="2.7.7.65" evidence="4"/>